<evidence type="ECO:0000256" key="4">
    <source>
        <dbReference type="ARBA" id="ARBA00022946"/>
    </source>
</evidence>
<comment type="subunit">
    <text evidence="8">Component of the TIM23 complex.</text>
</comment>
<keyword evidence="7 8" id="KW-0472">Membrane</keyword>
<proteinExistence type="evidence at transcript level"/>
<keyword evidence="8" id="KW-0653">Protein transport</keyword>
<comment type="function">
    <text evidence="8">Essential component of the TIM23 complex, a complex that mediates the translocation of transit peptide-containing proteins across the mitochondrial inner membrane.</text>
</comment>
<dbReference type="PANTHER" id="PTHR13032:SF6">
    <property type="entry name" value="MITOCHONDRIAL IMPORT INNER MEMBRANE TRANSLOCASE SUBUNIT TIM21"/>
    <property type="match status" value="1"/>
</dbReference>
<accession>A0A4Y7M0R6</accession>
<dbReference type="AlphaFoldDB" id="A0A4Y7M0R6"/>
<organism evidence="9">
    <name type="scientific">Ceriodaphnia reticulata</name>
    <dbReference type="NCBI Taxonomy" id="302197"/>
    <lineage>
        <taxon>Eukaryota</taxon>
        <taxon>Metazoa</taxon>
        <taxon>Ecdysozoa</taxon>
        <taxon>Arthropoda</taxon>
        <taxon>Crustacea</taxon>
        <taxon>Branchiopoda</taxon>
        <taxon>Diplostraca</taxon>
        <taxon>Cladocera</taxon>
        <taxon>Anomopoda</taxon>
        <taxon>Daphniidae</taxon>
        <taxon>Ceriodaphnia</taxon>
    </lineage>
</organism>
<keyword evidence="3 8" id="KW-0812">Transmembrane</keyword>
<evidence type="ECO:0000256" key="2">
    <source>
        <dbReference type="ARBA" id="ARBA00010867"/>
    </source>
</evidence>
<name>A0A4Y7M0R6_9CRUS</name>
<evidence type="ECO:0000313" key="9">
    <source>
        <dbReference type="EMBL" id="SVE73293.1"/>
    </source>
</evidence>
<evidence type="ECO:0000256" key="5">
    <source>
        <dbReference type="ARBA" id="ARBA00022989"/>
    </source>
</evidence>
<keyword evidence="8" id="KW-0999">Mitochondrion inner membrane</keyword>
<keyword evidence="8" id="KW-0813">Transport</keyword>
<sequence>MYHVEGEDINTVSTFEGSEFLELVKKNWINALLVFSHHFAIEIEKRATQSKLVQSTSQKDPSVRLGAKVKETGKTVWYSGIVVCGLIATGAILFAVIKELFWSQSPQSIYSDALKKCTEHSKICDILGPPITGFCDGSGRRGRTNLRYNNYIKDGLEQLQIRFYIKGIRNQATVYAVMEKRDGRFEYIYLVAQTESYPKEKIFVIDNRKQELSFDEF</sequence>
<protein>
    <recommendedName>
        <fullName evidence="8">Mitochondrial import inner membrane translocase subunit Tim21</fullName>
    </recommendedName>
</protein>
<evidence type="ECO:0000256" key="1">
    <source>
        <dbReference type="ARBA" id="ARBA00004304"/>
    </source>
</evidence>
<evidence type="ECO:0000256" key="8">
    <source>
        <dbReference type="RuleBase" id="RU367142"/>
    </source>
</evidence>
<dbReference type="Gene3D" id="3.10.450.320">
    <property type="entry name" value="Mitochondrial import inner membrane translocase subunit Tim21"/>
    <property type="match status" value="1"/>
</dbReference>
<evidence type="ECO:0000256" key="3">
    <source>
        <dbReference type="ARBA" id="ARBA00022692"/>
    </source>
</evidence>
<keyword evidence="6 8" id="KW-0496">Mitochondrion</keyword>
<keyword evidence="5 8" id="KW-1133">Transmembrane helix</keyword>
<comment type="similarity">
    <text evidence="2 8">Belongs to the TIM21 family.</text>
</comment>
<dbReference type="InterPro" id="IPR013261">
    <property type="entry name" value="Tim21"/>
</dbReference>
<dbReference type="EMBL" id="LR003674">
    <property type="protein sequence ID" value="SVE73293.1"/>
    <property type="molecule type" value="mRNA"/>
</dbReference>
<evidence type="ECO:0000256" key="7">
    <source>
        <dbReference type="ARBA" id="ARBA00023136"/>
    </source>
</evidence>
<evidence type="ECO:0000256" key="6">
    <source>
        <dbReference type="ARBA" id="ARBA00023128"/>
    </source>
</evidence>
<reference evidence="9" key="1">
    <citation type="submission" date="2018-08" db="EMBL/GenBank/DDBJ databases">
        <authorList>
            <person name="Cornetti L."/>
        </authorList>
    </citation>
    <scope>NUCLEOTIDE SEQUENCE</scope>
    <source>
        <strain evidence="9">OM-SAIQ-clone2</strain>
    </source>
</reference>
<comment type="subcellular location">
    <subcellularLocation>
        <location evidence="8">Mitochondrion inner membrane</location>
        <topology evidence="8">Single-pass membrane protein</topology>
    </subcellularLocation>
    <subcellularLocation>
        <location evidence="1">Mitochondrion membrane</location>
        <topology evidence="1">Single-pass membrane protein</topology>
    </subcellularLocation>
</comment>
<feature type="transmembrane region" description="Helical" evidence="8">
    <location>
        <begin position="76"/>
        <end position="97"/>
    </location>
</feature>
<dbReference type="GO" id="GO:0030150">
    <property type="term" value="P:protein import into mitochondrial matrix"/>
    <property type="evidence" value="ECO:0007669"/>
    <property type="project" value="UniProtKB-UniRule"/>
</dbReference>
<keyword evidence="8" id="KW-0811">Translocation</keyword>
<dbReference type="Pfam" id="PF08294">
    <property type="entry name" value="TIM21"/>
    <property type="match status" value="1"/>
</dbReference>
<keyword evidence="4" id="KW-0809">Transit peptide</keyword>
<dbReference type="GO" id="GO:0005744">
    <property type="term" value="C:TIM23 mitochondrial import inner membrane translocase complex"/>
    <property type="evidence" value="ECO:0007669"/>
    <property type="project" value="UniProtKB-UniRule"/>
</dbReference>
<gene>
    <name evidence="9" type="primary">EOG090X0I05</name>
</gene>
<dbReference type="InterPro" id="IPR038552">
    <property type="entry name" value="Tim21_IMS_sf"/>
</dbReference>
<dbReference type="PANTHER" id="PTHR13032">
    <property type="entry name" value="MITOCHONDRIAL IMPORT INNER MEMBRANE TRANSLOCASE SUBUNIT TIM21"/>
    <property type="match status" value="1"/>
</dbReference>